<name>A0A367M8R9_PSEAI</name>
<dbReference type="AlphaFoldDB" id="A0A367M8R9"/>
<dbReference type="RefSeq" id="WP_024007800.1">
    <property type="nucleotide sequence ID" value="NZ_CAADMV010000235.1"/>
</dbReference>
<comment type="caution">
    <text evidence="3">The sequence shown here is derived from an EMBL/GenBank/DDBJ whole genome shotgun (WGS) entry which is preliminary data.</text>
</comment>
<evidence type="ECO:0000256" key="1">
    <source>
        <dbReference type="SAM" id="MobiDB-lite"/>
    </source>
</evidence>
<evidence type="ECO:0000313" key="3">
    <source>
        <dbReference type="EMBL" id="RCI73303.1"/>
    </source>
</evidence>
<feature type="region of interest" description="Disordered" evidence="1">
    <location>
        <begin position="1"/>
        <end position="44"/>
    </location>
</feature>
<feature type="transmembrane region" description="Helical" evidence="2">
    <location>
        <begin position="62"/>
        <end position="82"/>
    </location>
</feature>
<keyword evidence="2" id="KW-0812">Transmembrane</keyword>
<sequence length="129" mass="14560">MSEPKKEPIKQGEVPGPELPSDAPWLKKAKGDSDAVREEQKWEKLDPRRGAHNEVYRLTIKALRFGAWILGALVLVRLWHLAGPYQWGDAKLRWLSVEDINAIDKMLFSGALGGLVLGHLKEIMKPLDK</sequence>
<proteinExistence type="predicted"/>
<keyword evidence="2" id="KW-1133">Transmembrane helix</keyword>
<feature type="compositionally biased region" description="Basic and acidic residues" evidence="1">
    <location>
        <begin position="29"/>
        <end position="44"/>
    </location>
</feature>
<evidence type="ECO:0000256" key="2">
    <source>
        <dbReference type="SAM" id="Phobius"/>
    </source>
</evidence>
<accession>A0A367M8R9</accession>
<gene>
    <name evidence="3" type="ORF">DT376_19075</name>
</gene>
<feature type="compositionally biased region" description="Basic and acidic residues" evidence="1">
    <location>
        <begin position="1"/>
        <end position="10"/>
    </location>
</feature>
<reference evidence="3 4" key="1">
    <citation type="submission" date="2018-07" db="EMBL/GenBank/DDBJ databases">
        <title>Mechanisms of high-level aminoglycoside resistance among Gram-negative pathogens in Brazil.</title>
        <authorList>
            <person name="Ballaben A.S."/>
            <person name="Darini A.L.C."/>
            <person name="Doi Y."/>
        </authorList>
    </citation>
    <scope>NUCLEOTIDE SEQUENCE [LARGE SCALE GENOMIC DNA]</scope>
    <source>
        <strain evidence="3 4">B2-305</strain>
    </source>
</reference>
<protein>
    <submittedName>
        <fullName evidence="3">Uncharacterized protein</fullName>
    </submittedName>
</protein>
<organism evidence="3 4">
    <name type="scientific">Pseudomonas aeruginosa</name>
    <dbReference type="NCBI Taxonomy" id="287"/>
    <lineage>
        <taxon>Bacteria</taxon>
        <taxon>Pseudomonadati</taxon>
        <taxon>Pseudomonadota</taxon>
        <taxon>Gammaproteobacteria</taxon>
        <taxon>Pseudomonadales</taxon>
        <taxon>Pseudomonadaceae</taxon>
        <taxon>Pseudomonas</taxon>
    </lineage>
</organism>
<keyword evidence="2" id="KW-0472">Membrane</keyword>
<dbReference type="EMBL" id="QORE01000655">
    <property type="protein sequence ID" value="RCI73303.1"/>
    <property type="molecule type" value="Genomic_DNA"/>
</dbReference>
<evidence type="ECO:0000313" key="4">
    <source>
        <dbReference type="Proteomes" id="UP000253594"/>
    </source>
</evidence>
<dbReference type="Proteomes" id="UP000253594">
    <property type="component" value="Unassembled WGS sequence"/>
</dbReference>